<protein>
    <submittedName>
        <fullName evidence="2">Uncharacterized protein</fullName>
    </submittedName>
</protein>
<dbReference type="SUPFAM" id="SSF49503">
    <property type="entry name" value="Cupredoxins"/>
    <property type="match status" value="1"/>
</dbReference>
<gene>
    <name evidence="2" type="ORF">TL16_g05993</name>
</gene>
<name>A0A9W7ARQ5_9STRA</name>
<sequence length="317" mass="35207">MSETVHRLSWSEGSDLETFEIVPGSTLIFNKNSDNCDIRLSGVMLSSSYKIPSTIPFKNLKFTSSTCSDLELTVNITSTNYTLSESYYLESLLLWPQNCGALGYLTELYASQNDFVKGGNMMDILCDRCGKDNEAGSLARELFEEEGVVLPEGCVKNWDVDWTFPDNGKYLTGFDGVEVNEIISFTWTGNHDVYLMESMEKAEECDFEGAVEVGEGRYRVKEEDGGGRLAFACKVGEHCEYGQRIAMGVAEYSGDLFWDEVEEEVEEEAGEDVEDVDETPEGTAEPRYNMLDSGASRDAGIGVWLVVALAALTMQYV</sequence>
<reference evidence="3" key="1">
    <citation type="journal article" date="2023" name="Commun. Biol.">
        <title>Genome analysis of Parmales, the sister group of diatoms, reveals the evolutionary specialization of diatoms from phago-mixotrophs to photoautotrophs.</title>
        <authorList>
            <person name="Ban H."/>
            <person name="Sato S."/>
            <person name="Yoshikawa S."/>
            <person name="Yamada K."/>
            <person name="Nakamura Y."/>
            <person name="Ichinomiya M."/>
            <person name="Sato N."/>
            <person name="Blanc-Mathieu R."/>
            <person name="Endo H."/>
            <person name="Kuwata A."/>
            <person name="Ogata H."/>
        </authorList>
    </citation>
    <scope>NUCLEOTIDE SEQUENCE [LARGE SCALE GENOMIC DNA]</scope>
</reference>
<dbReference type="EMBL" id="BLQM01000178">
    <property type="protein sequence ID" value="GMH72730.1"/>
    <property type="molecule type" value="Genomic_DNA"/>
</dbReference>
<comment type="caution">
    <text evidence="2">The sequence shown here is derived from an EMBL/GenBank/DDBJ whole genome shotgun (WGS) entry which is preliminary data.</text>
</comment>
<dbReference type="AlphaFoldDB" id="A0A9W7ARQ5"/>
<proteinExistence type="predicted"/>
<feature type="region of interest" description="Disordered" evidence="1">
    <location>
        <begin position="267"/>
        <end position="288"/>
    </location>
</feature>
<evidence type="ECO:0000313" key="2">
    <source>
        <dbReference type="EMBL" id="GMH72730.1"/>
    </source>
</evidence>
<feature type="compositionally biased region" description="Acidic residues" evidence="1">
    <location>
        <begin position="267"/>
        <end position="280"/>
    </location>
</feature>
<dbReference type="Gene3D" id="2.60.40.420">
    <property type="entry name" value="Cupredoxins - blue copper proteins"/>
    <property type="match status" value="1"/>
</dbReference>
<dbReference type="Proteomes" id="UP001162640">
    <property type="component" value="Unassembled WGS sequence"/>
</dbReference>
<dbReference type="InterPro" id="IPR008972">
    <property type="entry name" value="Cupredoxin"/>
</dbReference>
<evidence type="ECO:0000313" key="3">
    <source>
        <dbReference type="Proteomes" id="UP001162640"/>
    </source>
</evidence>
<accession>A0A9W7ARQ5</accession>
<evidence type="ECO:0000256" key="1">
    <source>
        <dbReference type="SAM" id="MobiDB-lite"/>
    </source>
</evidence>
<organism evidence="2 3">
    <name type="scientific">Triparma laevis f. inornata</name>
    <dbReference type="NCBI Taxonomy" id="1714386"/>
    <lineage>
        <taxon>Eukaryota</taxon>
        <taxon>Sar</taxon>
        <taxon>Stramenopiles</taxon>
        <taxon>Ochrophyta</taxon>
        <taxon>Bolidophyceae</taxon>
        <taxon>Parmales</taxon>
        <taxon>Triparmaceae</taxon>
        <taxon>Triparma</taxon>
    </lineage>
</organism>